<protein>
    <submittedName>
        <fullName evidence="11">Nucleotidyltransferase</fullName>
    </submittedName>
</protein>
<dbReference type="PANTHER" id="PTHR33571:SF12">
    <property type="entry name" value="BSL3053 PROTEIN"/>
    <property type="match status" value="1"/>
</dbReference>
<dbReference type="PANTHER" id="PTHR33571">
    <property type="entry name" value="SSL8005 PROTEIN"/>
    <property type="match status" value="1"/>
</dbReference>
<evidence type="ECO:0000313" key="11">
    <source>
        <dbReference type="EMBL" id="HGG00280.1"/>
    </source>
</evidence>
<evidence type="ECO:0000256" key="6">
    <source>
        <dbReference type="ARBA" id="ARBA00022741"/>
    </source>
</evidence>
<reference evidence="11" key="1">
    <citation type="journal article" date="2020" name="mSystems">
        <title>Genome- and Community-Level Interaction Insights into Carbon Utilization and Element Cycling Functions of Hydrothermarchaeota in Hydrothermal Sediment.</title>
        <authorList>
            <person name="Zhou Z."/>
            <person name="Liu Y."/>
            <person name="Xu W."/>
            <person name="Pan J."/>
            <person name="Luo Z.H."/>
            <person name="Li M."/>
        </authorList>
    </citation>
    <scope>NUCLEOTIDE SEQUENCE [LARGE SCALE GENOMIC DNA]</scope>
    <source>
        <strain evidence="11">SpSt-374</strain>
    </source>
</reference>
<evidence type="ECO:0000256" key="8">
    <source>
        <dbReference type="ARBA" id="ARBA00022842"/>
    </source>
</evidence>
<keyword evidence="3 11" id="KW-0808">Transferase</keyword>
<keyword evidence="7" id="KW-0067">ATP-binding</keyword>
<dbReference type="GO" id="GO:0005524">
    <property type="term" value="F:ATP binding"/>
    <property type="evidence" value="ECO:0007669"/>
    <property type="project" value="UniProtKB-KW"/>
</dbReference>
<dbReference type="Gene3D" id="3.30.460.10">
    <property type="entry name" value="Beta Polymerase, domain 2"/>
    <property type="match status" value="1"/>
</dbReference>
<evidence type="ECO:0000256" key="4">
    <source>
        <dbReference type="ARBA" id="ARBA00022695"/>
    </source>
</evidence>
<dbReference type="InterPro" id="IPR002934">
    <property type="entry name" value="Polymerase_NTP_transf_dom"/>
</dbReference>
<organism evidence="11">
    <name type="scientific">Planktothricoides sp. SpSt-374</name>
    <dbReference type="NCBI Taxonomy" id="2282167"/>
    <lineage>
        <taxon>Bacteria</taxon>
        <taxon>Bacillati</taxon>
        <taxon>Cyanobacteriota</taxon>
        <taxon>Cyanophyceae</taxon>
        <taxon>Oscillatoriophycideae</taxon>
        <taxon>Oscillatoriales</taxon>
        <taxon>Oscillatoriaceae</taxon>
        <taxon>Planktothricoides</taxon>
    </lineage>
</organism>
<dbReference type="Pfam" id="PF01909">
    <property type="entry name" value="NTP_transf_2"/>
    <property type="match status" value="1"/>
</dbReference>
<accession>A0A7C3ZG43</accession>
<keyword evidence="8" id="KW-0460">Magnesium</keyword>
<name>A0A7C3ZG43_9CYAN</name>
<dbReference type="AlphaFoldDB" id="A0A7C3ZG43"/>
<evidence type="ECO:0000256" key="9">
    <source>
        <dbReference type="ARBA" id="ARBA00038276"/>
    </source>
</evidence>
<dbReference type="CDD" id="cd05403">
    <property type="entry name" value="NT_KNTase_like"/>
    <property type="match status" value="1"/>
</dbReference>
<proteinExistence type="inferred from homology"/>
<dbReference type="InterPro" id="IPR043519">
    <property type="entry name" value="NT_sf"/>
</dbReference>
<dbReference type="GO" id="GO:0046872">
    <property type="term" value="F:metal ion binding"/>
    <property type="evidence" value="ECO:0007669"/>
    <property type="project" value="UniProtKB-KW"/>
</dbReference>
<comment type="caution">
    <text evidence="11">The sequence shown here is derived from an EMBL/GenBank/DDBJ whole genome shotgun (WGS) entry which is preliminary data.</text>
</comment>
<gene>
    <name evidence="11" type="ORF">ENR15_06415</name>
</gene>
<dbReference type="InterPro" id="IPR052038">
    <property type="entry name" value="Type-VII_TA_antitoxin"/>
</dbReference>
<evidence type="ECO:0000259" key="10">
    <source>
        <dbReference type="Pfam" id="PF01909"/>
    </source>
</evidence>
<evidence type="ECO:0000256" key="3">
    <source>
        <dbReference type="ARBA" id="ARBA00022679"/>
    </source>
</evidence>
<dbReference type="SUPFAM" id="SSF81301">
    <property type="entry name" value="Nucleotidyltransferase"/>
    <property type="match status" value="1"/>
</dbReference>
<evidence type="ECO:0000256" key="2">
    <source>
        <dbReference type="ARBA" id="ARBA00022649"/>
    </source>
</evidence>
<dbReference type="GO" id="GO:0016779">
    <property type="term" value="F:nucleotidyltransferase activity"/>
    <property type="evidence" value="ECO:0007669"/>
    <property type="project" value="UniProtKB-KW"/>
</dbReference>
<comment type="similarity">
    <text evidence="9">Belongs to the MntA antitoxin family.</text>
</comment>
<feature type="domain" description="Polymerase nucleotidyl transferase" evidence="10">
    <location>
        <begin position="15"/>
        <end position="95"/>
    </location>
</feature>
<evidence type="ECO:0000256" key="1">
    <source>
        <dbReference type="ARBA" id="ARBA00001946"/>
    </source>
</evidence>
<comment type="cofactor">
    <cofactor evidence="1">
        <name>Mg(2+)</name>
        <dbReference type="ChEBI" id="CHEBI:18420"/>
    </cofactor>
</comment>
<keyword evidence="6" id="KW-0547">Nucleotide-binding</keyword>
<keyword evidence="5" id="KW-0479">Metal-binding</keyword>
<sequence>MKLKNFEVPLEKIAAISQRWHIQKLSLFGSFLRDDFKPESDMDILVEFEPGFTPGFLKLYQIEEELADLFDNRRIDLVTPKFLNHRIRDRVLAEAEVCYVAQR</sequence>
<evidence type="ECO:0000256" key="7">
    <source>
        <dbReference type="ARBA" id="ARBA00022840"/>
    </source>
</evidence>
<evidence type="ECO:0000256" key="5">
    <source>
        <dbReference type="ARBA" id="ARBA00022723"/>
    </source>
</evidence>
<keyword evidence="4" id="KW-0548">Nucleotidyltransferase</keyword>
<keyword evidence="2" id="KW-1277">Toxin-antitoxin system</keyword>
<dbReference type="EMBL" id="DSPX01000060">
    <property type="protein sequence ID" value="HGG00280.1"/>
    <property type="molecule type" value="Genomic_DNA"/>
</dbReference>